<protein>
    <submittedName>
        <fullName evidence="2">Uncharacterized protein</fullName>
    </submittedName>
</protein>
<proteinExistence type="predicted"/>
<dbReference type="GeneID" id="64471407"/>
<name>A0A481VZJ0_9CAUD</name>
<gene>
    <name evidence="2" type="primary">31</name>
    <name evidence="2" type="ORF">SEA_CAELUM_31</name>
</gene>
<evidence type="ECO:0000256" key="1">
    <source>
        <dbReference type="SAM" id="MobiDB-lite"/>
    </source>
</evidence>
<sequence>MEHFEGAVTSSARGGWCGGYQSPDALITLVVDEAEYDFHIDARPGYKASVMREVLKAAESRGLELLDEDECEPEILEDGTVRIYLAPVTEYAVVQTVAPIRPARSMVRRAAGTFALAACVASALLLPSPVGTSYPDAISEVFDSITIDEPGPVEPAPEPMSPNEGVLSGTEPPGNSAAVPARASESLRSKGRVEQAADRSRDRRQAEGAHSHHHVHRLHRGQVEPDRLARPDGPARVIQAARSAGSR</sequence>
<feature type="compositionally biased region" description="Basic and acidic residues" evidence="1">
    <location>
        <begin position="221"/>
        <end position="230"/>
    </location>
</feature>
<feature type="region of interest" description="Disordered" evidence="1">
    <location>
        <begin position="147"/>
        <end position="247"/>
    </location>
</feature>
<evidence type="ECO:0000313" key="2">
    <source>
        <dbReference type="EMBL" id="QBI99442.1"/>
    </source>
</evidence>
<feature type="compositionally biased region" description="Basic and acidic residues" evidence="1">
    <location>
        <begin position="185"/>
        <end position="210"/>
    </location>
</feature>
<evidence type="ECO:0000313" key="3">
    <source>
        <dbReference type="Proteomes" id="UP000292314"/>
    </source>
</evidence>
<dbReference type="KEGG" id="vg:64471407"/>
<dbReference type="RefSeq" id="YP_010055480.1">
    <property type="nucleotide sequence ID" value="NC_054666.1"/>
</dbReference>
<dbReference type="EMBL" id="MK524524">
    <property type="protein sequence ID" value="QBI99442.1"/>
    <property type="molecule type" value="Genomic_DNA"/>
</dbReference>
<keyword evidence="3" id="KW-1185">Reference proteome</keyword>
<feature type="compositionally biased region" description="Basic residues" evidence="1">
    <location>
        <begin position="211"/>
        <end position="220"/>
    </location>
</feature>
<reference evidence="2 3" key="1">
    <citation type="submission" date="2019-02" db="EMBL/GenBank/DDBJ databases">
        <authorList>
            <person name="Paul L."/>
            <person name="Brownson E.L."/>
            <person name="Lucero K."/>
            <person name="Page S.T."/>
            <person name="Garlena R.A."/>
            <person name="Russell D.A."/>
            <person name="Pope W.H."/>
            <person name="Jacobs-Sera D."/>
            <person name="Hatfull G.F."/>
        </authorList>
    </citation>
    <scope>NUCLEOTIDE SEQUENCE [LARGE SCALE GENOMIC DNA]</scope>
</reference>
<organism evidence="2 3">
    <name type="scientific">Streptomyces phage Caelum</name>
    <dbReference type="NCBI Taxonomy" id="2530160"/>
    <lineage>
        <taxon>Viruses</taxon>
        <taxon>Duplodnaviria</taxon>
        <taxon>Heunggongvirae</taxon>
        <taxon>Uroviricota</taxon>
        <taxon>Caudoviricetes</taxon>
        <taxon>Arquatrovirinae</taxon>
        <taxon>Caelumvirus</taxon>
        <taxon>Caelumvirus caelum</taxon>
    </lineage>
</organism>
<dbReference type="Proteomes" id="UP000292314">
    <property type="component" value="Genome"/>
</dbReference>
<accession>A0A481VZJ0</accession>